<dbReference type="Proteomes" id="UP000054630">
    <property type="component" value="Unassembled WGS sequence"/>
</dbReference>
<name>A0A0V0RBE7_9BILA</name>
<keyword evidence="2" id="KW-1185">Reference proteome</keyword>
<evidence type="ECO:0000313" key="1">
    <source>
        <dbReference type="EMBL" id="KRX11833.1"/>
    </source>
</evidence>
<reference evidence="1 2" key="1">
    <citation type="submission" date="2015-01" db="EMBL/GenBank/DDBJ databases">
        <title>Evolution of Trichinella species and genotypes.</title>
        <authorList>
            <person name="Korhonen P.K."/>
            <person name="Edoardo P."/>
            <person name="Giuseppe L.R."/>
            <person name="Gasser R.B."/>
        </authorList>
    </citation>
    <scope>NUCLEOTIDE SEQUENCE [LARGE SCALE GENOMIC DNA]</scope>
    <source>
        <strain evidence="1">ISS37</strain>
    </source>
</reference>
<organism evidence="1 2">
    <name type="scientific">Trichinella nelsoni</name>
    <dbReference type="NCBI Taxonomy" id="6336"/>
    <lineage>
        <taxon>Eukaryota</taxon>
        <taxon>Metazoa</taxon>
        <taxon>Ecdysozoa</taxon>
        <taxon>Nematoda</taxon>
        <taxon>Enoplea</taxon>
        <taxon>Dorylaimia</taxon>
        <taxon>Trichinellida</taxon>
        <taxon>Trichinellidae</taxon>
        <taxon>Trichinella</taxon>
    </lineage>
</organism>
<protein>
    <submittedName>
        <fullName evidence="1">Uncharacterized protein</fullName>
    </submittedName>
</protein>
<comment type="caution">
    <text evidence="1">The sequence shown here is derived from an EMBL/GenBank/DDBJ whole genome shotgun (WGS) entry which is preliminary data.</text>
</comment>
<dbReference type="AlphaFoldDB" id="A0A0V0RBE7"/>
<gene>
    <name evidence="1" type="ORF">T07_14476</name>
</gene>
<dbReference type="EMBL" id="JYDL01001280">
    <property type="protein sequence ID" value="KRX11833.1"/>
    <property type="molecule type" value="Genomic_DNA"/>
</dbReference>
<feature type="non-terminal residue" evidence="1">
    <location>
        <position position="50"/>
    </location>
</feature>
<sequence>MDWGRKQIQLCITCGGIGVRVRNFEWVVQGYGVRKRFRGIGDVWVVSGGQ</sequence>
<accession>A0A0V0RBE7</accession>
<evidence type="ECO:0000313" key="2">
    <source>
        <dbReference type="Proteomes" id="UP000054630"/>
    </source>
</evidence>
<proteinExistence type="predicted"/>